<accession>K6VGF6</accession>
<evidence type="ECO:0000313" key="3">
    <source>
        <dbReference type="Proteomes" id="UP000001955"/>
    </source>
</evidence>
<dbReference type="RefSeq" id="WP_002441516.1">
    <property type="nucleotide sequence ID" value="NC_017910.1"/>
</dbReference>
<reference evidence="2 3" key="1">
    <citation type="journal article" date="2012" name="J. Bacteriol.">
        <title>Complete genome sequence of the B12-producing Shimwellia blattae strain DSM 4481, isolated from a cockroach.</title>
        <authorList>
            <person name="Brzuszkiewicz E."/>
            <person name="Waschkowitz T."/>
            <person name="Wiezer A."/>
            <person name="Daniel R."/>
        </authorList>
    </citation>
    <scope>NUCLEOTIDE SEQUENCE [LARGE SCALE GENOMIC DNA]</scope>
    <source>
        <strain evidence="3">ATCC 29907 / DSM 4481 / JCM 1650 / NBRC 105725 / CDC 9005-74</strain>
    </source>
</reference>
<evidence type="ECO:0000256" key="1">
    <source>
        <dbReference type="SAM" id="MobiDB-lite"/>
    </source>
</evidence>
<dbReference type="Proteomes" id="UP000001955">
    <property type="component" value="Chromosome"/>
</dbReference>
<organism evidence="2 3">
    <name type="scientific">Shimwellia blattae (strain ATCC 29907 / DSM 4481 / JCM 1650 / NBRC 105725 / CDC 9005-74)</name>
    <name type="common">Escherichia blattae</name>
    <dbReference type="NCBI Taxonomy" id="630626"/>
    <lineage>
        <taxon>Bacteria</taxon>
        <taxon>Pseudomonadati</taxon>
        <taxon>Pseudomonadota</taxon>
        <taxon>Gammaproteobacteria</taxon>
        <taxon>Enterobacterales</taxon>
        <taxon>Enterobacteriaceae</taxon>
        <taxon>Shimwellia</taxon>
    </lineage>
</organism>
<accession>I2BDS3</accession>
<evidence type="ECO:0000313" key="2">
    <source>
        <dbReference type="EMBL" id="AFJ48677.1"/>
    </source>
</evidence>
<dbReference type="eggNOG" id="ENOG502ZKKM">
    <property type="taxonomic scope" value="Bacteria"/>
</dbReference>
<dbReference type="AlphaFoldDB" id="I2BDS3"/>
<sequence>MQYDLNALVNHATHLEQQGLFRRALRLWQEIATRPDASDELRERAWTQITGTVGDRAAAGGEPHADPLPRPNRKYLVAEDKKRIMAYFAMGYSSATICGLTGRSRSFVATCRKNATS</sequence>
<feature type="region of interest" description="Disordered" evidence="1">
    <location>
        <begin position="52"/>
        <end position="71"/>
    </location>
</feature>
<dbReference type="KEGG" id="ebt:EBL_c36260"/>
<gene>
    <name evidence="2" type="ordered locus">EBL_c36260</name>
</gene>
<name>I2BDS3_SHIBC</name>
<dbReference type="EMBL" id="CP001560">
    <property type="protein sequence ID" value="AFJ48677.1"/>
    <property type="molecule type" value="Genomic_DNA"/>
</dbReference>
<evidence type="ECO:0008006" key="4">
    <source>
        <dbReference type="Google" id="ProtNLM"/>
    </source>
</evidence>
<dbReference type="OrthoDB" id="6628632at2"/>
<protein>
    <recommendedName>
        <fullName evidence="4">PerC family transcriptional regulator</fullName>
    </recommendedName>
</protein>
<keyword evidence="3" id="KW-1185">Reference proteome</keyword>
<proteinExistence type="predicted"/>
<dbReference type="HOGENOM" id="CLU_2083262_0_0_6"/>